<proteinExistence type="predicted"/>
<dbReference type="GO" id="GO:0005524">
    <property type="term" value="F:ATP binding"/>
    <property type="evidence" value="ECO:0007669"/>
    <property type="project" value="InterPro"/>
</dbReference>
<reference evidence="2" key="2">
    <citation type="submission" date="2023-05" db="EMBL/GenBank/DDBJ databases">
        <authorList>
            <consortium name="Lawrence Berkeley National Laboratory"/>
            <person name="Steindorff A."/>
            <person name="Hensen N."/>
            <person name="Bonometti L."/>
            <person name="Westerberg I."/>
            <person name="Brannstrom I.O."/>
            <person name="Guillou S."/>
            <person name="Cros-Aarteil S."/>
            <person name="Calhoun S."/>
            <person name="Haridas S."/>
            <person name="Kuo A."/>
            <person name="Mondo S."/>
            <person name="Pangilinan J."/>
            <person name="Riley R."/>
            <person name="Labutti K."/>
            <person name="Andreopoulos B."/>
            <person name="Lipzen A."/>
            <person name="Chen C."/>
            <person name="Yanf M."/>
            <person name="Daum C."/>
            <person name="Ng V."/>
            <person name="Clum A."/>
            <person name="Ohm R."/>
            <person name="Martin F."/>
            <person name="Silar P."/>
            <person name="Natvig D."/>
            <person name="Lalanne C."/>
            <person name="Gautier V."/>
            <person name="Ament-Velasquez S.L."/>
            <person name="Kruys A."/>
            <person name="Hutchinson M.I."/>
            <person name="Powell A.J."/>
            <person name="Barry K."/>
            <person name="Miller A.N."/>
            <person name="Grigoriev I.V."/>
            <person name="Debuchy R."/>
            <person name="Gladieux P."/>
            <person name="Thoren M.H."/>
            <person name="Johannesson H."/>
        </authorList>
    </citation>
    <scope>NUCLEOTIDE SEQUENCE</scope>
    <source>
        <strain evidence="2">PSN243</strain>
    </source>
</reference>
<dbReference type="InterPro" id="IPR003959">
    <property type="entry name" value="ATPase_AAA_core"/>
</dbReference>
<dbReference type="PANTHER" id="PTHR46411">
    <property type="entry name" value="FAMILY ATPASE, PUTATIVE-RELATED"/>
    <property type="match status" value="1"/>
</dbReference>
<dbReference type="InterPro" id="IPR056599">
    <property type="entry name" value="AAA_lid_fung"/>
</dbReference>
<dbReference type="SMART" id="SM00382">
    <property type="entry name" value="AAA"/>
    <property type="match status" value="1"/>
</dbReference>
<dbReference type="Pfam" id="PF00004">
    <property type="entry name" value="AAA"/>
    <property type="match status" value="1"/>
</dbReference>
<organism evidence="2 3">
    <name type="scientific">Podospora aff. communis PSN243</name>
    <dbReference type="NCBI Taxonomy" id="3040156"/>
    <lineage>
        <taxon>Eukaryota</taxon>
        <taxon>Fungi</taxon>
        <taxon>Dikarya</taxon>
        <taxon>Ascomycota</taxon>
        <taxon>Pezizomycotina</taxon>
        <taxon>Sordariomycetes</taxon>
        <taxon>Sordariomycetidae</taxon>
        <taxon>Sordariales</taxon>
        <taxon>Podosporaceae</taxon>
        <taxon>Podospora</taxon>
    </lineage>
</organism>
<name>A0AAV9GPD2_9PEZI</name>
<comment type="caution">
    <text evidence="2">The sequence shown here is derived from an EMBL/GenBank/DDBJ whole genome shotgun (WGS) entry which is preliminary data.</text>
</comment>
<keyword evidence="2" id="KW-0378">Hydrolase</keyword>
<dbReference type="Pfam" id="PF23232">
    <property type="entry name" value="AAA_lid_13"/>
    <property type="match status" value="1"/>
</dbReference>
<gene>
    <name evidence="2" type="ORF">QBC34DRAFT_281383</name>
</gene>
<sequence>QNESAQDRWNDLVIPESHRSLLTSLIENHLLSRKTEGLAYSKAPKGICAQIDIVRGKGRGMIILLHGPPGSGKTSTAETLAAFTRRPLYSLTCGDLGTGADQLERELERHTSRAHQWDCVLPLDEADVFLSRRNWKDTRRNALVSVFLRQLVYYSGILILTTNRVGVVDEAFKSRIHVSLSYPPIGLAETRQIWDNILNRIKRDNKTGHDIPIRFDRSRLLAYAEKHYRRNEPTESAWNGRQIRNAFQLAIALGQHEREETLKEMRPSGDADGPGKKLLPIKLTTANFKSIAATARAFEDYLAEVRGKDSKIAREESIRDD</sequence>
<reference evidence="2" key="1">
    <citation type="journal article" date="2023" name="Mol. Phylogenet. Evol.">
        <title>Genome-scale phylogeny and comparative genomics of the fungal order Sordariales.</title>
        <authorList>
            <person name="Hensen N."/>
            <person name="Bonometti L."/>
            <person name="Westerberg I."/>
            <person name="Brannstrom I.O."/>
            <person name="Guillou S."/>
            <person name="Cros-Aarteil S."/>
            <person name="Calhoun S."/>
            <person name="Haridas S."/>
            <person name="Kuo A."/>
            <person name="Mondo S."/>
            <person name="Pangilinan J."/>
            <person name="Riley R."/>
            <person name="LaButti K."/>
            <person name="Andreopoulos B."/>
            <person name="Lipzen A."/>
            <person name="Chen C."/>
            <person name="Yan M."/>
            <person name="Daum C."/>
            <person name="Ng V."/>
            <person name="Clum A."/>
            <person name="Steindorff A."/>
            <person name="Ohm R.A."/>
            <person name="Martin F."/>
            <person name="Silar P."/>
            <person name="Natvig D.O."/>
            <person name="Lalanne C."/>
            <person name="Gautier V."/>
            <person name="Ament-Velasquez S.L."/>
            <person name="Kruys A."/>
            <person name="Hutchinson M.I."/>
            <person name="Powell A.J."/>
            <person name="Barry K."/>
            <person name="Miller A.N."/>
            <person name="Grigoriev I.V."/>
            <person name="Debuchy R."/>
            <person name="Gladieux P."/>
            <person name="Hiltunen Thoren M."/>
            <person name="Johannesson H."/>
        </authorList>
    </citation>
    <scope>NUCLEOTIDE SEQUENCE</scope>
    <source>
        <strain evidence="2">PSN243</strain>
    </source>
</reference>
<dbReference type="InterPro" id="IPR027417">
    <property type="entry name" value="P-loop_NTPase"/>
</dbReference>
<dbReference type="PANTHER" id="PTHR46411:SF2">
    <property type="entry name" value="AAA+ ATPASE DOMAIN-CONTAINING PROTEIN"/>
    <property type="match status" value="1"/>
</dbReference>
<keyword evidence="3" id="KW-1185">Reference proteome</keyword>
<feature type="non-terminal residue" evidence="2">
    <location>
        <position position="1"/>
    </location>
</feature>
<dbReference type="SUPFAM" id="SSF52540">
    <property type="entry name" value="P-loop containing nucleoside triphosphate hydrolases"/>
    <property type="match status" value="1"/>
</dbReference>
<feature type="domain" description="AAA+ ATPase" evidence="1">
    <location>
        <begin position="59"/>
        <end position="186"/>
    </location>
</feature>
<dbReference type="Proteomes" id="UP001321760">
    <property type="component" value="Unassembled WGS sequence"/>
</dbReference>
<dbReference type="AlphaFoldDB" id="A0AAV9GPD2"/>
<dbReference type="CDD" id="cd19481">
    <property type="entry name" value="RecA-like_protease"/>
    <property type="match status" value="1"/>
</dbReference>
<dbReference type="Gene3D" id="3.40.50.300">
    <property type="entry name" value="P-loop containing nucleotide triphosphate hydrolases"/>
    <property type="match status" value="1"/>
</dbReference>
<accession>A0AAV9GPD2</accession>
<feature type="non-terminal residue" evidence="2">
    <location>
        <position position="321"/>
    </location>
</feature>
<dbReference type="EMBL" id="MU865933">
    <property type="protein sequence ID" value="KAK4450280.1"/>
    <property type="molecule type" value="Genomic_DNA"/>
</dbReference>
<dbReference type="GO" id="GO:0016887">
    <property type="term" value="F:ATP hydrolysis activity"/>
    <property type="evidence" value="ECO:0007669"/>
    <property type="project" value="InterPro"/>
</dbReference>
<protein>
    <submittedName>
        <fullName evidence="2">P-loop containing nucleoside triphosphate hydrolase protein</fullName>
    </submittedName>
</protein>
<dbReference type="InterPro" id="IPR003593">
    <property type="entry name" value="AAA+_ATPase"/>
</dbReference>
<evidence type="ECO:0000313" key="3">
    <source>
        <dbReference type="Proteomes" id="UP001321760"/>
    </source>
</evidence>
<evidence type="ECO:0000259" key="1">
    <source>
        <dbReference type="SMART" id="SM00382"/>
    </source>
</evidence>
<evidence type="ECO:0000313" key="2">
    <source>
        <dbReference type="EMBL" id="KAK4450280.1"/>
    </source>
</evidence>